<dbReference type="EMBL" id="CAJNOV010013869">
    <property type="protein sequence ID" value="CAF1534332.1"/>
    <property type="molecule type" value="Genomic_DNA"/>
</dbReference>
<evidence type="ECO:0000256" key="1">
    <source>
        <dbReference type="ARBA" id="ARBA00022729"/>
    </source>
</evidence>
<dbReference type="PANTHER" id="PTHR43405">
    <property type="entry name" value="GLYCOSYL HYDROLASE DIGH"/>
    <property type="match status" value="1"/>
</dbReference>
<dbReference type="Proteomes" id="UP000663855">
    <property type="component" value="Unassembled WGS sequence"/>
</dbReference>
<dbReference type="PANTHER" id="PTHR43405:SF1">
    <property type="entry name" value="GLYCOSYL HYDROLASE DIGH"/>
    <property type="match status" value="1"/>
</dbReference>
<dbReference type="InterPro" id="IPR017853">
    <property type="entry name" value="GH"/>
</dbReference>
<dbReference type="InterPro" id="IPR003790">
    <property type="entry name" value="GHL10"/>
</dbReference>
<keyword evidence="1" id="KW-0732">Signal</keyword>
<evidence type="ECO:0000313" key="4">
    <source>
        <dbReference type="Proteomes" id="UP000663855"/>
    </source>
</evidence>
<evidence type="ECO:0000313" key="3">
    <source>
        <dbReference type="EMBL" id="CAF1534332.1"/>
    </source>
</evidence>
<evidence type="ECO:0000259" key="2">
    <source>
        <dbReference type="Pfam" id="PF02638"/>
    </source>
</evidence>
<name>A0A815VSQ3_9BILA</name>
<dbReference type="InterPro" id="IPR052177">
    <property type="entry name" value="Divisome_Glycosyl_Hydrolase"/>
</dbReference>
<dbReference type="Pfam" id="PF02638">
    <property type="entry name" value="GHL10"/>
    <property type="match status" value="1"/>
</dbReference>
<sequence>MDVKCCFSSQPIKEEFRATWIATVSNIDWPSTRTATPTQQQSELLNILNTLQKLTMNAVVFQSIYLTGIHGKPPSPLWNPLEFITAEAHKRNIAVHAWINPYRARMYGSTYELASNHKAKRFPKYAYTYNKYMWMDPGSVEVQEFIVNVTEDIARRYDVDGIHMNDYFYPYNDDTEFPDGTTYAEYQQQDGKLNKADWRRSSVNTLIQTIYTRIHGIKPKVQIWYFTVCRMWLKQGFVDYMAPQLYWQIDPPARSYLALLNWWIQQSAKGRHVYPCTAVYRLPPTGFNWPVTEIVRQINITRSMREHLALGNVFYSVKQIMQNIKGIQNELTELYKQKSTSPKMDWL</sequence>
<comment type="caution">
    <text evidence="3">The sequence shown here is derived from an EMBL/GenBank/DDBJ whole genome shotgun (WGS) entry which is preliminary data.</text>
</comment>
<accession>A0A815VSQ3</accession>
<gene>
    <name evidence="3" type="ORF">CJN711_LOCUS29257</name>
</gene>
<dbReference type="SUPFAM" id="SSF51445">
    <property type="entry name" value="(Trans)glycosidases"/>
    <property type="match status" value="1"/>
</dbReference>
<reference evidence="3" key="1">
    <citation type="submission" date="2021-02" db="EMBL/GenBank/DDBJ databases">
        <authorList>
            <person name="Nowell W R."/>
        </authorList>
    </citation>
    <scope>NUCLEOTIDE SEQUENCE</scope>
</reference>
<dbReference type="Gene3D" id="3.20.20.80">
    <property type="entry name" value="Glycosidases"/>
    <property type="match status" value="1"/>
</dbReference>
<protein>
    <recommendedName>
        <fullName evidence="2">Glycosyl hydrolase-like 10 domain-containing protein</fullName>
    </recommendedName>
</protein>
<feature type="domain" description="Glycosyl hydrolase-like 10" evidence="2">
    <location>
        <begin position="15"/>
        <end position="269"/>
    </location>
</feature>
<organism evidence="3 4">
    <name type="scientific">Rotaria magnacalcarata</name>
    <dbReference type="NCBI Taxonomy" id="392030"/>
    <lineage>
        <taxon>Eukaryota</taxon>
        <taxon>Metazoa</taxon>
        <taxon>Spiralia</taxon>
        <taxon>Gnathifera</taxon>
        <taxon>Rotifera</taxon>
        <taxon>Eurotatoria</taxon>
        <taxon>Bdelloidea</taxon>
        <taxon>Philodinida</taxon>
        <taxon>Philodinidae</taxon>
        <taxon>Rotaria</taxon>
    </lineage>
</organism>
<dbReference type="AlphaFoldDB" id="A0A815VSQ3"/>
<proteinExistence type="predicted"/>